<comment type="similarity">
    <text evidence="1">Belongs to the class-II aminoacyl-tRNA synthetase family.</text>
</comment>
<dbReference type="InterPro" id="IPR045864">
    <property type="entry name" value="aa-tRNA-synth_II/BPL/LPL"/>
</dbReference>
<dbReference type="PROSITE" id="PS50862">
    <property type="entry name" value="AA_TRNA_LIGASE_II"/>
    <property type="match status" value="1"/>
</dbReference>
<dbReference type="PANTHER" id="PTHR43707">
    <property type="entry name" value="HISTIDYL-TRNA SYNTHETASE"/>
    <property type="match status" value="1"/>
</dbReference>
<dbReference type="Gene3D" id="3.40.50.800">
    <property type="entry name" value="Anticodon-binding domain"/>
    <property type="match status" value="1"/>
</dbReference>
<accession>A0A1F4UKP3</accession>
<dbReference type="AlphaFoldDB" id="A0A1F4UKP3"/>
<evidence type="ECO:0000256" key="8">
    <source>
        <dbReference type="PIRSR" id="PIRSR001549-1"/>
    </source>
</evidence>
<feature type="domain" description="Aminoacyl-transfer RNA synthetases class-II family profile" evidence="9">
    <location>
        <begin position="23"/>
        <end position="202"/>
    </location>
</feature>
<proteinExistence type="inferred from homology"/>
<dbReference type="EC" id="6.1.1.21" evidence="2 7"/>
<dbReference type="Pfam" id="PF13393">
    <property type="entry name" value="tRNA-synt_His"/>
    <property type="match status" value="1"/>
</dbReference>
<reference evidence="10 11" key="1">
    <citation type="journal article" date="2016" name="Nat. Commun.">
        <title>Thousands of microbial genomes shed light on interconnected biogeochemical processes in an aquifer system.</title>
        <authorList>
            <person name="Anantharaman K."/>
            <person name="Brown C.T."/>
            <person name="Hug L.A."/>
            <person name="Sharon I."/>
            <person name="Castelle C.J."/>
            <person name="Probst A.J."/>
            <person name="Thomas B.C."/>
            <person name="Singh A."/>
            <person name="Wilkins M.J."/>
            <person name="Karaoz U."/>
            <person name="Brodie E.L."/>
            <person name="Williams K.H."/>
            <person name="Hubbard S.S."/>
            <person name="Banfield J.F."/>
        </authorList>
    </citation>
    <scope>NUCLEOTIDE SEQUENCE [LARGE SCALE GENOMIC DNA]</scope>
</reference>
<protein>
    <recommendedName>
        <fullName evidence="3 7">Histidine--tRNA ligase</fullName>
        <ecNumber evidence="2 7">6.1.1.21</ecNumber>
    </recommendedName>
</protein>
<keyword evidence="10" id="KW-0436">Ligase</keyword>
<dbReference type="CDD" id="cd00773">
    <property type="entry name" value="HisRS-like_core"/>
    <property type="match status" value="1"/>
</dbReference>
<keyword evidence="5" id="KW-0030">Aminoacyl-tRNA synthetase</keyword>
<dbReference type="PIRSF" id="PIRSF001549">
    <property type="entry name" value="His-tRNA_synth"/>
    <property type="match status" value="1"/>
</dbReference>
<evidence type="ECO:0000256" key="3">
    <source>
        <dbReference type="ARBA" id="ARBA00017399"/>
    </source>
</evidence>
<comment type="catalytic activity">
    <reaction evidence="6">
        <text>tRNA(His) + L-histidine + ATP = L-histidyl-tRNA(His) + AMP + diphosphate + H(+)</text>
        <dbReference type="Rhea" id="RHEA:17313"/>
        <dbReference type="Rhea" id="RHEA-COMP:9665"/>
        <dbReference type="Rhea" id="RHEA-COMP:9689"/>
        <dbReference type="ChEBI" id="CHEBI:15378"/>
        <dbReference type="ChEBI" id="CHEBI:30616"/>
        <dbReference type="ChEBI" id="CHEBI:33019"/>
        <dbReference type="ChEBI" id="CHEBI:57595"/>
        <dbReference type="ChEBI" id="CHEBI:78442"/>
        <dbReference type="ChEBI" id="CHEBI:78527"/>
        <dbReference type="ChEBI" id="CHEBI:456215"/>
        <dbReference type="EC" id="6.1.1.21"/>
    </reaction>
</comment>
<dbReference type="Gene3D" id="3.30.930.10">
    <property type="entry name" value="Bira Bifunctional Protein, Domain 2"/>
    <property type="match status" value="1"/>
</dbReference>
<evidence type="ECO:0000259" key="9">
    <source>
        <dbReference type="PROSITE" id="PS50862"/>
    </source>
</evidence>
<gene>
    <name evidence="10" type="ORF">A2V49_03100</name>
</gene>
<dbReference type="InterPro" id="IPR004516">
    <property type="entry name" value="HisRS/HisZ"/>
</dbReference>
<dbReference type="InterPro" id="IPR036621">
    <property type="entry name" value="Anticodon-bd_dom_sf"/>
</dbReference>
<dbReference type="InterPro" id="IPR015807">
    <property type="entry name" value="His-tRNA-ligase"/>
</dbReference>
<dbReference type="GO" id="GO:0005737">
    <property type="term" value="C:cytoplasm"/>
    <property type="evidence" value="ECO:0007669"/>
    <property type="project" value="UniProtKB-UniRule"/>
</dbReference>
<dbReference type="NCBIfam" id="TIGR00442">
    <property type="entry name" value="hisS"/>
    <property type="match status" value="1"/>
</dbReference>
<evidence type="ECO:0000256" key="5">
    <source>
        <dbReference type="ARBA" id="ARBA00023146"/>
    </source>
</evidence>
<name>A0A1F4UKP3_UNCKA</name>
<feature type="binding site" evidence="8">
    <location>
        <position position="111"/>
    </location>
    <ligand>
        <name>L-histidine</name>
        <dbReference type="ChEBI" id="CHEBI:57595"/>
    </ligand>
</feature>
<feature type="binding site" evidence="8">
    <location>
        <begin position="81"/>
        <end position="83"/>
    </location>
    <ligand>
        <name>L-histidine</name>
        <dbReference type="ChEBI" id="CHEBI:57595"/>
    </ligand>
</feature>
<feature type="binding site" evidence="8">
    <location>
        <position position="125"/>
    </location>
    <ligand>
        <name>L-histidine</name>
        <dbReference type="ChEBI" id="CHEBI:57595"/>
    </ligand>
</feature>
<dbReference type="InterPro" id="IPR041715">
    <property type="entry name" value="HisRS-like_core"/>
</dbReference>
<dbReference type="GO" id="GO:0005524">
    <property type="term" value="F:ATP binding"/>
    <property type="evidence" value="ECO:0007669"/>
    <property type="project" value="InterPro"/>
</dbReference>
<sequence>MRDILLTQPYKGTEDLLFEDFQIQKYIFDIWRDTCLKFNYKEYITPVLENSRIYKAKSGAVKDELFTLKDRGDRDLALRPEMTPSVTRVVSSIYKEVSKPIRLFSIANFFRNEAPQKGRLREFWQLNYDIFGSESLDADGEIMSIAIEIMLAFKAPAGSFKLLFSNRILVNELFDLLKIDPSVRIETARIMDKYSNLPKSDIVSQFKKNNLDQNTVDCLILFLESSNSDFSNKFPTLFNGKGYSQIKYLIDYLNKLGYSDYFEFKPSIIRGFDYYDGIIFEIYDQNPNNKRSLFGGGRYNGLGEIFGQENIPATGFAPGSATTKLFLENWNLIPDFIKNDTYYMPYLPNTDLEKNLNLARKIRSKGKVVETDFYIKSISDAIRYANKQNFQNILIYGENEQKNGQISIKNLSENDQTIKSLENFLSDIS</sequence>
<dbReference type="PANTHER" id="PTHR43707:SF1">
    <property type="entry name" value="HISTIDINE--TRNA LIGASE, MITOCHONDRIAL-RELATED"/>
    <property type="match status" value="1"/>
</dbReference>
<organism evidence="10 11">
    <name type="scientific">candidate division WWE3 bacterium RBG_19FT_COMBO_34_6</name>
    <dbReference type="NCBI Taxonomy" id="1802612"/>
    <lineage>
        <taxon>Bacteria</taxon>
        <taxon>Katanobacteria</taxon>
    </lineage>
</organism>
<evidence type="ECO:0000256" key="6">
    <source>
        <dbReference type="ARBA" id="ARBA00047639"/>
    </source>
</evidence>
<dbReference type="SUPFAM" id="SSF52954">
    <property type="entry name" value="Class II aaRS ABD-related"/>
    <property type="match status" value="1"/>
</dbReference>
<comment type="caution">
    <text evidence="10">The sequence shown here is derived from an EMBL/GenBank/DDBJ whole genome shotgun (WGS) entry which is preliminary data.</text>
</comment>
<evidence type="ECO:0000256" key="7">
    <source>
        <dbReference type="NCBIfam" id="TIGR00442"/>
    </source>
</evidence>
<dbReference type="InterPro" id="IPR006195">
    <property type="entry name" value="aa-tRNA-synth_II"/>
</dbReference>
<dbReference type="EMBL" id="MEUV01000037">
    <property type="protein sequence ID" value="OGC45432.1"/>
    <property type="molecule type" value="Genomic_DNA"/>
</dbReference>
<dbReference type="GO" id="GO:0004821">
    <property type="term" value="F:histidine-tRNA ligase activity"/>
    <property type="evidence" value="ECO:0007669"/>
    <property type="project" value="UniProtKB-UniRule"/>
</dbReference>
<dbReference type="Proteomes" id="UP000178615">
    <property type="component" value="Unassembled WGS sequence"/>
</dbReference>
<evidence type="ECO:0000313" key="11">
    <source>
        <dbReference type="Proteomes" id="UP000178615"/>
    </source>
</evidence>
<keyword evidence="4" id="KW-0547">Nucleotide-binding</keyword>
<evidence type="ECO:0000256" key="4">
    <source>
        <dbReference type="ARBA" id="ARBA00022741"/>
    </source>
</evidence>
<dbReference type="SUPFAM" id="SSF55681">
    <property type="entry name" value="Class II aaRS and biotin synthetases"/>
    <property type="match status" value="1"/>
</dbReference>
<evidence type="ECO:0000256" key="1">
    <source>
        <dbReference type="ARBA" id="ARBA00008226"/>
    </source>
</evidence>
<dbReference type="GO" id="GO:0006427">
    <property type="term" value="P:histidyl-tRNA aminoacylation"/>
    <property type="evidence" value="ECO:0007669"/>
    <property type="project" value="UniProtKB-UniRule"/>
</dbReference>
<feature type="binding site" evidence="8">
    <location>
        <position position="270"/>
    </location>
    <ligand>
        <name>L-histidine</name>
        <dbReference type="ChEBI" id="CHEBI:57595"/>
    </ligand>
</feature>
<feature type="binding site" evidence="8">
    <location>
        <position position="129"/>
    </location>
    <ligand>
        <name>L-histidine</name>
        <dbReference type="ChEBI" id="CHEBI:57595"/>
    </ligand>
</feature>
<dbReference type="Pfam" id="PF03129">
    <property type="entry name" value="HGTP_anticodon"/>
    <property type="match status" value="1"/>
</dbReference>
<evidence type="ECO:0000313" key="10">
    <source>
        <dbReference type="EMBL" id="OGC45432.1"/>
    </source>
</evidence>
<dbReference type="InterPro" id="IPR004154">
    <property type="entry name" value="Anticodon-bd"/>
</dbReference>
<evidence type="ECO:0000256" key="2">
    <source>
        <dbReference type="ARBA" id="ARBA00012815"/>
    </source>
</evidence>
<feature type="binding site" evidence="8">
    <location>
        <begin position="274"/>
        <end position="275"/>
    </location>
    <ligand>
        <name>L-histidine</name>
        <dbReference type="ChEBI" id="CHEBI:57595"/>
    </ligand>
</feature>